<accession>A0A3B0X7A7</accession>
<feature type="domain" description="tRNA/rRNA methyltransferase SpoU type" evidence="5">
    <location>
        <begin position="6"/>
        <end position="147"/>
    </location>
</feature>
<name>A0A3B0X7A7_9ZZZZ</name>
<dbReference type="SUPFAM" id="SSF75217">
    <property type="entry name" value="alpha/beta knot"/>
    <property type="match status" value="1"/>
</dbReference>
<dbReference type="InterPro" id="IPR004384">
    <property type="entry name" value="RNA_MeTrfase_TrmJ/LasT"/>
</dbReference>
<reference evidence="6" key="1">
    <citation type="submission" date="2018-06" db="EMBL/GenBank/DDBJ databases">
        <authorList>
            <person name="Zhirakovskaya E."/>
        </authorList>
    </citation>
    <scope>NUCLEOTIDE SEQUENCE</scope>
</reference>
<dbReference type="EMBL" id="UOFE01000022">
    <property type="protein sequence ID" value="VAW51804.1"/>
    <property type="molecule type" value="Genomic_DNA"/>
</dbReference>
<dbReference type="InterPro" id="IPR029028">
    <property type="entry name" value="Alpha/beta_knot_MTases"/>
</dbReference>
<evidence type="ECO:0000256" key="3">
    <source>
        <dbReference type="ARBA" id="ARBA00022679"/>
    </source>
</evidence>
<gene>
    <name evidence="6" type="ORF">MNBD_GAMMA05-90</name>
</gene>
<evidence type="ECO:0000313" key="6">
    <source>
        <dbReference type="EMBL" id="VAW51804.1"/>
    </source>
</evidence>
<keyword evidence="3 6" id="KW-0808">Transferase</keyword>
<dbReference type="PANTHER" id="PTHR42786:SF6">
    <property type="entry name" value="TRNA_RRNA METHYLTRANSFERASE SPOU TYPE DOMAIN-CONTAINING PROTEIN"/>
    <property type="match status" value="1"/>
</dbReference>
<dbReference type="InterPro" id="IPR029026">
    <property type="entry name" value="tRNA_m1G_MTases_N"/>
</dbReference>
<dbReference type="PANTHER" id="PTHR42786">
    <property type="entry name" value="TRNA/RRNA METHYLTRANSFERASE"/>
    <property type="match status" value="1"/>
</dbReference>
<evidence type="ECO:0000256" key="4">
    <source>
        <dbReference type="ARBA" id="ARBA00022691"/>
    </source>
</evidence>
<dbReference type="GO" id="GO:0002128">
    <property type="term" value="P:tRNA nucleoside ribose methylation"/>
    <property type="evidence" value="ECO:0007669"/>
    <property type="project" value="TreeGrafter"/>
</dbReference>
<evidence type="ECO:0000256" key="2">
    <source>
        <dbReference type="ARBA" id="ARBA00022603"/>
    </source>
</evidence>
<evidence type="ECO:0000259" key="5">
    <source>
        <dbReference type="Pfam" id="PF00588"/>
    </source>
</evidence>
<keyword evidence="4" id="KW-0949">S-adenosyl-L-methionine</keyword>
<comment type="similarity">
    <text evidence="1">Belongs to the class IV-like SAM-binding methyltransferase superfamily. RNA methyltransferase TrmH family.</text>
</comment>
<keyword evidence="2 6" id="KW-0489">Methyltransferase</keyword>
<sequence length="184" mass="20127">MTQPKVHIGLIDPKSPENVESVMRLAGNFSVDSVYFSGERYPKAAKLKPCTVDMSRKVSRAIPLTQVDNFIDDPIVYMPNNLKIVCVEFAENAILLPEYQHPKNALYIFGSEDSTITQQLIDRADDVVYVPTVSCMNLSATVSVVLYDRLAKSSQGTVVGAGGNELIRQSRDTNNGLKVSSASA</sequence>
<dbReference type="GO" id="GO:0003723">
    <property type="term" value="F:RNA binding"/>
    <property type="evidence" value="ECO:0007669"/>
    <property type="project" value="InterPro"/>
</dbReference>
<proteinExistence type="inferred from homology"/>
<dbReference type="GO" id="GO:0005829">
    <property type="term" value="C:cytosol"/>
    <property type="evidence" value="ECO:0007669"/>
    <property type="project" value="TreeGrafter"/>
</dbReference>
<dbReference type="Gene3D" id="3.40.1280.10">
    <property type="match status" value="1"/>
</dbReference>
<protein>
    <submittedName>
        <fullName evidence="6">RNA methyltransferase, TrmH family</fullName>
    </submittedName>
</protein>
<dbReference type="InterPro" id="IPR001537">
    <property type="entry name" value="SpoU_MeTrfase"/>
</dbReference>
<organism evidence="6">
    <name type="scientific">hydrothermal vent metagenome</name>
    <dbReference type="NCBI Taxonomy" id="652676"/>
    <lineage>
        <taxon>unclassified sequences</taxon>
        <taxon>metagenomes</taxon>
        <taxon>ecological metagenomes</taxon>
    </lineage>
</organism>
<dbReference type="AlphaFoldDB" id="A0A3B0X7A7"/>
<dbReference type="Pfam" id="PF00588">
    <property type="entry name" value="SpoU_methylase"/>
    <property type="match status" value="1"/>
</dbReference>
<dbReference type="GO" id="GO:0008173">
    <property type="term" value="F:RNA methyltransferase activity"/>
    <property type="evidence" value="ECO:0007669"/>
    <property type="project" value="InterPro"/>
</dbReference>
<evidence type="ECO:0000256" key="1">
    <source>
        <dbReference type="ARBA" id="ARBA00007228"/>
    </source>
</evidence>